<feature type="compositionally biased region" description="Pro residues" evidence="1">
    <location>
        <begin position="23"/>
        <end position="36"/>
    </location>
</feature>
<feature type="compositionally biased region" description="Low complexity" evidence="1">
    <location>
        <begin position="101"/>
        <end position="111"/>
    </location>
</feature>
<feature type="transmembrane region" description="Helical" evidence="2">
    <location>
        <begin position="179"/>
        <end position="201"/>
    </location>
</feature>
<feature type="compositionally biased region" description="Low complexity" evidence="1">
    <location>
        <begin position="37"/>
        <end position="56"/>
    </location>
</feature>
<keyword evidence="4" id="KW-1185">Reference proteome</keyword>
<comment type="caution">
    <text evidence="3">The sequence shown here is derived from an EMBL/GenBank/DDBJ whole genome shotgun (WGS) entry which is preliminary data.</text>
</comment>
<feature type="compositionally biased region" description="Basic and acidic residues" evidence="1">
    <location>
        <begin position="215"/>
        <end position="226"/>
    </location>
</feature>
<keyword evidence="2" id="KW-0472">Membrane</keyword>
<name>A0AAD5WN92_9PEZI</name>
<keyword evidence="2" id="KW-0812">Transmembrane</keyword>
<evidence type="ECO:0000313" key="4">
    <source>
        <dbReference type="Proteomes" id="UP001201980"/>
    </source>
</evidence>
<evidence type="ECO:0000256" key="2">
    <source>
        <dbReference type="SAM" id="Phobius"/>
    </source>
</evidence>
<organism evidence="3 4">
    <name type="scientific">Zalerion maritima</name>
    <dbReference type="NCBI Taxonomy" id="339359"/>
    <lineage>
        <taxon>Eukaryota</taxon>
        <taxon>Fungi</taxon>
        <taxon>Dikarya</taxon>
        <taxon>Ascomycota</taxon>
        <taxon>Pezizomycotina</taxon>
        <taxon>Sordariomycetes</taxon>
        <taxon>Lulworthiomycetidae</taxon>
        <taxon>Lulworthiales</taxon>
        <taxon>Lulworthiaceae</taxon>
        <taxon>Zalerion</taxon>
    </lineage>
</organism>
<feature type="compositionally biased region" description="Polar residues" evidence="1">
    <location>
        <begin position="60"/>
        <end position="73"/>
    </location>
</feature>
<dbReference type="AlphaFoldDB" id="A0AAD5WN92"/>
<keyword evidence="2" id="KW-1133">Transmembrane helix</keyword>
<feature type="region of interest" description="Disordered" evidence="1">
    <location>
        <begin position="1"/>
        <end position="150"/>
    </location>
</feature>
<proteinExistence type="predicted"/>
<feature type="region of interest" description="Disordered" evidence="1">
    <location>
        <begin position="367"/>
        <end position="399"/>
    </location>
</feature>
<evidence type="ECO:0000256" key="1">
    <source>
        <dbReference type="SAM" id="MobiDB-lite"/>
    </source>
</evidence>
<dbReference type="EMBL" id="JAKWBI020000482">
    <property type="protein sequence ID" value="KAJ2894557.1"/>
    <property type="molecule type" value="Genomic_DNA"/>
</dbReference>
<gene>
    <name evidence="3" type="ORF">MKZ38_007449</name>
</gene>
<protein>
    <submittedName>
        <fullName evidence="3">Uncharacterized protein</fullName>
    </submittedName>
</protein>
<reference evidence="3" key="1">
    <citation type="submission" date="2022-07" db="EMBL/GenBank/DDBJ databases">
        <title>Draft genome sequence of Zalerion maritima ATCC 34329, a (micro)plastics degrading marine fungus.</title>
        <authorList>
            <person name="Paco A."/>
            <person name="Goncalves M.F.M."/>
            <person name="Rocha-Santos T.A.P."/>
            <person name="Alves A."/>
        </authorList>
    </citation>
    <scope>NUCLEOTIDE SEQUENCE</scope>
    <source>
        <strain evidence="3">ATCC 34329</strain>
    </source>
</reference>
<feature type="region of interest" description="Disordered" evidence="1">
    <location>
        <begin position="203"/>
        <end position="228"/>
    </location>
</feature>
<feature type="compositionally biased region" description="Polar residues" evidence="1">
    <location>
        <begin position="1"/>
        <end position="10"/>
    </location>
</feature>
<accession>A0AAD5WN92</accession>
<evidence type="ECO:0000313" key="3">
    <source>
        <dbReference type="EMBL" id="KAJ2894557.1"/>
    </source>
</evidence>
<feature type="compositionally biased region" description="Basic and acidic residues" evidence="1">
    <location>
        <begin position="375"/>
        <end position="399"/>
    </location>
</feature>
<sequence length="408" mass="44180">MAPGNRSSLIGVQPLPIITENPNDPPIPSPSPPLSTPPASSQTNSSSGSSGSPNRRSLPHQRTPSPSQLQVQAYLQGLPGGQRVNPPYSVQVHERPSSWHSNSNGSGNGRIIPPPAAAYYRDRPRSNGHNYGSRGPYEHHYRSHSNSSGSAEKELVPVIIPLPHEDRDWFTQRGGWWRVALYSALFVVIAVGLGVGLSIGLKKQSDDGSDSGGLSRRDIGGSRDEIVLGGYPNEEATATEAETETLPTGTFDIIASLVDESEDCSDDWECAIDPSTSLYMAATVSFALEDDGYYRLFVEGTPFHVNGLISSSMSLEGEGTEHERLEFHLSGMDKTVDACVFETDIEIAIWTKKIMKNAGTYAATIAQTSTGPSKSSRDEEYLKRGRRRSDGKESGDKDGTCGCWYSNF</sequence>
<dbReference type="Proteomes" id="UP001201980">
    <property type="component" value="Unassembled WGS sequence"/>
</dbReference>